<dbReference type="GO" id="GO:0016705">
    <property type="term" value="F:oxidoreductase activity, acting on paired donors, with incorporation or reduction of molecular oxygen"/>
    <property type="evidence" value="ECO:0007669"/>
    <property type="project" value="InterPro"/>
</dbReference>
<evidence type="ECO:0000256" key="3">
    <source>
        <dbReference type="ARBA" id="ARBA00022723"/>
    </source>
</evidence>
<dbReference type="AlphaFoldDB" id="A0AAI8VF46"/>
<dbReference type="PANTHER" id="PTHR24305:SF199">
    <property type="entry name" value="P450, PUTATIVE (EUROFUNG)-RELATED"/>
    <property type="match status" value="1"/>
</dbReference>
<dbReference type="InterPro" id="IPR036396">
    <property type="entry name" value="Cyt_P450_sf"/>
</dbReference>
<proteinExistence type="inferred from homology"/>
<dbReference type="CDD" id="cd11058">
    <property type="entry name" value="CYP60B-like"/>
    <property type="match status" value="1"/>
</dbReference>
<keyword evidence="8" id="KW-1185">Reference proteome</keyword>
<dbReference type="InterPro" id="IPR002401">
    <property type="entry name" value="Cyt_P450_E_grp-I"/>
</dbReference>
<dbReference type="PROSITE" id="PS00086">
    <property type="entry name" value="CYTOCHROME_P450"/>
    <property type="match status" value="1"/>
</dbReference>
<evidence type="ECO:0000256" key="1">
    <source>
        <dbReference type="ARBA" id="ARBA00001971"/>
    </source>
</evidence>
<dbReference type="Pfam" id="PF00067">
    <property type="entry name" value="p450"/>
    <property type="match status" value="1"/>
</dbReference>
<dbReference type="InterPro" id="IPR017972">
    <property type="entry name" value="Cyt_P450_CS"/>
</dbReference>
<evidence type="ECO:0000313" key="7">
    <source>
        <dbReference type="EMBL" id="CAJ2506593.1"/>
    </source>
</evidence>
<comment type="cofactor">
    <cofactor evidence="1 5">
        <name>heme</name>
        <dbReference type="ChEBI" id="CHEBI:30413"/>
    </cofactor>
</comment>
<organism evidence="7 8">
    <name type="scientific">Anthostomella pinea</name>
    <dbReference type="NCBI Taxonomy" id="933095"/>
    <lineage>
        <taxon>Eukaryota</taxon>
        <taxon>Fungi</taxon>
        <taxon>Dikarya</taxon>
        <taxon>Ascomycota</taxon>
        <taxon>Pezizomycotina</taxon>
        <taxon>Sordariomycetes</taxon>
        <taxon>Xylariomycetidae</taxon>
        <taxon>Xylariales</taxon>
        <taxon>Xylariaceae</taxon>
        <taxon>Anthostomella</taxon>
    </lineage>
</organism>
<dbReference type="EMBL" id="CAUWAG010000010">
    <property type="protein sequence ID" value="CAJ2506593.1"/>
    <property type="molecule type" value="Genomic_DNA"/>
</dbReference>
<sequence>MPAFTGRALSRQEPIIQFYVDLLVQRLSQRITAMSDENQGSVVNVVDWFHWFAFDLIGELAFGESFGCLEDTKHHPWITMIFSSIKMMAFAAVTRYYAGLEPLLLFLRPPSIRKMQDDHYEMALEKIHRRMAGSDRDDFMSPMLKNNPDFDRMTVPEIESSTAILILAGSETTATTLCGIVNCLVQNPRQLRNLEEEIRGHFASETGITLRAIQNLPFLNAVVWEGLRMCNPVAGGILRSVPKGGSTLCGHFLPQSTHVLINTTAMSLSEAKFRRAHEFLPERFLPEDMRPTEFARDHRQNQKPFGLGARSCLGKSFALAEMRLALARLMWRFDISMGPGTQVDWNQLKTYVVVQKLAVNVSMKERFHINKKTAPHSL</sequence>
<keyword evidence="3 5" id="KW-0479">Metal-binding</keyword>
<dbReference type="FunFam" id="1.10.630.10:FF:000159">
    <property type="entry name" value="Isotrichodermin C-15 hydroxylase"/>
    <property type="match status" value="1"/>
</dbReference>
<keyword evidence="2 5" id="KW-0349">Heme</keyword>
<evidence type="ECO:0000256" key="6">
    <source>
        <dbReference type="RuleBase" id="RU000461"/>
    </source>
</evidence>
<accession>A0AAI8VF46</accession>
<reference evidence="7" key="1">
    <citation type="submission" date="2023-10" db="EMBL/GenBank/DDBJ databases">
        <authorList>
            <person name="Hackl T."/>
        </authorList>
    </citation>
    <scope>NUCLEOTIDE SEQUENCE</scope>
</reference>
<comment type="similarity">
    <text evidence="6">Belongs to the cytochrome P450 family.</text>
</comment>
<comment type="caution">
    <text evidence="7">The sequence shown here is derived from an EMBL/GenBank/DDBJ whole genome shotgun (WGS) entry which is preliminary data.</text>
</comment>
<dbReference type="InterPro" id="IPR050121">
    <property type="entry name" value="Cytochrome_P450_monoxygenase"/>
</dbReference>
<dbReference type="PRINTS" id="PR00385">
    <property type="entry name" value="P450"/>
</dbReference>
<dbReference type="PRINTS" id="PR00463">
    <property type="entry name" value="EP450I"/>
</dbReference>
<gene>
    <name evidence="7" type="ORF">KHLLAP_LOCUS7061</name>
</gene>
<evidence type="ECO:0000256" key="5">
    <source>
        <dbReference type="PIRSR" id="PIRSR602401-1"/>
    </source>
</evidence>
<dbReference type="GO" id="GO:0005506">
    <property type="term" value="F:iron ion binding"/>
    <property type="evidence" value="ECO:0007669"/>
    <property type="project" value="InterPro"/>
</dbReference>
<dbReference type="InterPro" id="IPR001128">
    <property type="entry name" value="Cyt_P450"/>
</dbReference>
<evidence type="ECO:0000256" key="4">
    <source>
        <dbReference type="ARBA" id="ARBA00023004"/>
    </source>
</evidence>
<keyword evidence="4 5" id="KW-0408">Iron</keyword>
<feature type="binding site" description="axial binding residue" evidence="5">
    <location>
        <position position="312"/>
    </location>
    <ligand>
        <name>heme</name>
        <dbReference type="ChEBI" id="CHEBI:30413"/>
    </ligand>
    <ligandPart>
        <name>Fe</name>
        <dbReference type="ChEBI" id="CHEBI:18248"/>
    </ligandPart>
</feature>
<dbReference type="GO" id="GO:0004497">
    <property type="term" value="F:monooxygenase activity"/>
    <property type="evidence" value="ECO:0007669"/>
    <property type="project" value="UniProtKB-KW"/>
</dbReference>
<name>A0AAI8VF46_9PEZI</name>
<keyword evidence="6" id="KW-0560">Oxidoreductase</keyword>
<evidence type="ECO:0000256" key="2">
    <source>
        <dbReference type="ARBA" id="ARBA00022617"/>
    </source>
</evidence>
<protein>
    <submittedName>
        <fullName evidence="7">Uu.00g077790.m01.CDS01</fullName>
    </submittedName>
</protein>
<dbReference type="GO" id="GO:0020037">
    <property type="term" value="F:heme binding"/>
    <property type="evidence" value="ECO:0007669"/>
    <property type="project" value="InterPro"/>
</dbReference>
<dbReference type="Proteomes" id="UP001295740">
    <property type="component" value="Unassembled WGS sequence"/>
</dbReference>
<keyword evidence="6" id="KW-0503">Monooxygenase</keyword>
<dbReference type="PANTHER" id="PTHR24305">
    <property type="entry name" value="CYTOCHROME P450"/>
    <property type="match status" value="1"/>
</dbReference>
<dbReference type="SUPFAM" id="SSF48264">
    <property type="entry name" value="Cytochrome P450"/>
    <property type="match status" value="1"/>
</dbReference>
<evidence type="ECO:0000313" key="8">
    <source>
        <dbReference type="Proteomes" id="UP001295740"/>
    </source>
</evidence>
<dbReference type="Gene3D" id="1.10.630.10">
    <property type="entry name" value="Cytochrome P450"/>
    <property type="match status" value="1"/>
</dbReference>